<accession>A0A167BZQ1</accession>
<feature type="region of interest" description="Disordered" evidence="8">
    <location>
        <begin position="52"/>
        <end position="106"/>
    </location>
</feature>
<dbReference type="GO" id="GO:0046540">
    <property type="term" value="C:U4/U6 x U5 tri-snRNP complex"/>
    <property type="evidence" value="ECO:0007669"/>
    <property type="project" value="TreeGrafter"/>
</dbReference>
<evidence type="ECO:0000256" key="7">
    <source>
        <dbReference type="ARBA" id="ARBA00023242"/>
    </source>
</evidence>
<proteinExistence type="inferred from homology"/>
<dbReference type="SMART" id="SM00500">
    <property type="entry name" value="SFM"/>
    <property type="match status" value="1"/>
</dbReference>
<dbReference type="InterPro" id="IPR014906">
    <property type="entry name" value="PRP4-like"/>
</dbReference>
<dbReference type="KEGG" id="slb:AWJ20_3822"/>
<evidence type="ECO:0000256" key="4">
    <source>
        <dbReference type="ARBA" id="ARBA00022664"/>
    </source>
</evidence>
<dbReference type="Proteomes" id="UP000189580">
    <property type="component" value="Chromosome c"/>
</dbReference>
<dbReference type="Pfam" id="PF02840">
    <property type="entry name" value="Prp18"/>
    <property type="match status" value="1"/>
</dbReference>
<sequence>MDFSALLAKEIAKKKAQAAAVTNLKTESADGPGQKPKSYVRKAELEELREKEYRKEQEAKQAAARKRQLEQELEHEREKENEAKRLKRRGNDGSNSNKSETERSDSEIIARLEELNEPTSVPGESEKGRKNRLARIEKKLELQERLRKEEEEDARTDPTIVPQDIKDNEPKVYIQMRVYIKQLLRKWELYLEQNQEETKSIYKEASKDIEILLGHLRNKSLSKQIFPSLATLLYYLQTKKFRDANDTYIQLSIGNVAWPIGVIGVAIHERSAQSKITGIHNTSSEGSVQIAHIMSDDETRRWLTAVKRLITFCEKTSKTSSVTD</sequence>
<name>A0A167BZQ1_9ASCO</name>
<dbReference type="PANTHER" id="PTHR13007:SF19">
    <property type="entry name" value="PRE-MRNA-SPLICING FACTOR 18"/>
    <property type="match status" value="1"/>
</dbReference>
<gene>
    <name evidence="10" type="primary">PRP18</name>
    <name evidence="10" type="ORF">AWJ20_3822</name>
</gene>
<feature type="domain" description="Pre-mRNA processing factor 4 (PRP4)-like" evidence="9">
    <location>
        <begin position="103"/>
        <end position="152"/>
    </location>
</feature>
<evidence type="ECO:0000256" key="5">
    <source>
        <dbReference type="ARBA" id="ARBA00022728"/>
    </source>
</evidence>
<keyword evidence="6" id="KW-0508">mRNA splicing</keyword>
<evidence type="ECO:0000256" key="6">
    <source>
        <dbReference type="ARBA" id="ARBA00023187"/>
    </source>
</evidence>
<organism evidence="10 11">
    <name type="scientific">Sugiyamaella lignohabitans</name>
    <dbReference type="NCBI Taxonomy" id="796027"/>
    <lineage>
        <taxon>Eukaryota</taxon>
        <taxon>Fungi</taxon>
        <taxon>Dikarya</taxon>
        <taxon>Ascomycota</taxon>
        <taxon>Saccharomycotina</taxon>
        <taxon>Dipodascomycetes</taxon>
        <taxon>Dipodascales</taxon>
        <taxon>Trichomonascaceae</taxon>
        <taxon>Sugiyamaella</taxon>
    </lineage>
</organism>
<dbReference type="RefSeq" id="XP_018733503.1">
    <property type="nucleotide sequence ID" value="XM_018880854.1"/>
</dbReference>
<evidence type="ECO:0000256" key="2">
    <source>
        <dbReference type="ARBA" id="ARBA00008137"/>
    </source>
</evidence>
<keyword evidence="11" id="KW-1185">Reference proteome</keyword>
<keyword evidence="5" id="KW-0747">Spliceosome</keyword>
<evidence type="ECO:0000256" key="3">
    <source>
        <dbReference type="ARBA" id="ARBA00018242"/>
    </source>
</evidence>
<dbReference type="AlphaFoldDB" id="A0A167BZQ1"/>
<keyword evidence="7" id="KW-0539">Nucleus</keyword>
<dbReference type="GO" id="GO:0071021">
    <property type="term" value="C:U2-type post-spliceosomal complex"/>
    <property type="evidence" value="ECO:0007669"/>
    <property type="project" value="TreeGrafter"/>
</dbReference>
<comment type="subcellular location">
    <subcellularLocation>
        <location evidence="1">Nucleus</location>
    </subcellularLocation>
</comment>
<evidence type="ECO:0000256" key="1">
    <source>
        <dbReference type="ARBA" id="ARBA00004123"/>
    </source>
</evidence>
<dbReference type="SUPFAM" id="SSF47938">
    <property type="entry name" value="Functional domain of the splicing factor Prp18"/>
    <property type="match status" value="1"/>
</dbReference>
<evidence type="ECO:0000259" key="9">
    <source>
        <dbReference type="SMART" id="SM00500"/>
    </source>
</evidence>
<dbReference type="EMBL" id="CP014500">
    <property type="protein sequence ID" value="ANB11026.1"/>
    <property type="molecule type" value="Genomic_DNA"/>
</dbReference>
<feature type="compositionally biased region" description="Basic and acidic residues" evidence="8">
    <location>
        <begin position="67"/>
        <end position="84"/>
    </location>
</feature>
<evidence type="ECO:0000256" key="8">
    <source>
        <dbReference type="SAM" id="MobiDB-lite"/>
    </source>
</evidence>
<dbReference type="InterPro" id="IPR039979">
    <property type="entry name" value="PRPF18"/>
</dbReference>
<dbReference type="OrthoDB" id="10261918at2759"/>
<keyword evidence="4" id="KW-0507">mRNA processing</keyword>
<dbReference type="GeneID" id="30035886"/>
<dbReference type="InterPro" id="IPR004098">
    <property type="entry name" value="Prp18"/>
</dbReference>
<dbReference type="InterPro" id="IPR036285">
    <property type="entry name" value="PRP4-like_sf"/>
</dbReference>
<protein>
    <recommendedName>
        <fullName evidence="3">Pre-mRNA-splicing factor 18</fullName>
    </recommendedName>
</protein>
<dbReference type="GO" id="GO:0005682">
    <property type="term" value="C:U5 snRNP"/>
    <property type="evidence" value="ECO:0007669"/>
    <property type="project" value="TreeGrafter"/>
</dbReference>
<reference evidence="10 11" key="1">
    <citation type="submission" date="2016-02" db="EMBL/GenBank/DDBJ databases">
        <title>Complete genome sequence and transcriptome regulation of the pentose utilising yeast Sugiyamaella lignohabitans.</title>
        <authorList>
            <person name="Bellasio M."/>
            <person name="Peymann A."/>
            <person name="Valli M."/>
            <person name="Sipitzky M."/>
            <person name="Graf A."/>
            <person name="Sauer M."/>
            <person name="Marx H."/>
            <person name="Mattanovich D."/>
        </authorList>
    </citation>
    <scope>NUCLEOTIDE SEQUENCE [LARGE SCALE GENOMIC DNA]</scope>
    <source>
        <strain evidence="10 11">CBS 10342</strain>
    </source>
</reference>
<comment type="similarity">
    <text evidence="2">Belongs to the PRP18 family.</text>
</comment>
<dbReference type="SUPFAM" id="SSF158230">
    <property type="entry name" value="PRP4-like"/>
    <property type="match status" value="1"/>
</dbReference>
<evidence type="ECO:0000313" key="11">
    <source>
        <dbReference type="Proteomes" id="UP000189580"/>
    </source>
</evidence>
<evidence type="ECO:0000313" key="10">
    <source>
        <dbReference type="EMBL" id="ANB11026.1"/>
    </source>
</evidence>
<dbReference type="PANTHER" id="PTHR13007">
    <property type="entry name" value="PRE-MRNA SPLICING FACTOR-RELATED"/>
    <property type="match status" value="1"/>
</dbReference>
<dbReference type="Gene3D" id="1.20.940.10">
    <property type="entry name" value="Functional domain of the splicing factor Prp18"/>
    <property type="match status" value="1"/>
</dbReference>
<dbReference type="GO" id="GO:0000350">
    <property type="term" value="P:generation of catalytic spliceosome for second transesterification step"/>
    <property type="evidence" value="ECO:0007669"/>
    <property type="project" value="TreeGrafter"/>
</dbReference>